<dbReference type="AlphaFoldDB" id="K9URE1"/>
<dbReference type="OrthoDB" id="425813at2"/>
<feature type="compositionally biased region" description="Polar residues" evidence="1">
    <location>
        <begin position="185"/>
        <end position="199"/>
    </location>
</feature>
<dbReference type="RefSeq" id="WP_015162879.1">
    <property type="nucleotide sequence ID" value="NC_019697.1"/>
</dbReference>
<evidence type="ECO:0000313" key="4">
    <source>
        <dbReference type="Proteomes" id="UP000010366"/>
    </source>
</evidence>
<dbReference type="EMBL" id="CP003600">
    <property type="protein sequence ID" value="AFY96804.1"/>
    <property type="molecule type" value="Genomic_DNA"/>
</dbReference>
<keyword evidence="2" id="KW-0472">Membrane</keyword>
<feature type="compositionally biased region" description="Polar residues" evidence="1">
    <location>
        <begin position="559"/>
        <end position="581"/>
    </location>
</feature>
<dbReference type="Pfam" id="PF14233">
    <property type="entry name" value="DUF4335"/>
    <property type="match status" value="1"/>
</dbReference>
<reference evidence="3 4" key="1">
    <citation type="submission" date="2012-05" db="EMBL/GenBank/DDBJ databases">
        <title>Finished chromosome of genome of Chamaesiphon sp. PCC 6605.</title>
        <authorList>
            <consortium name="US DOE Joint Genome Institute"/>
            <person name="Gugger M."/>
            <person name="Coursin T."/>
            <person name="Rippka R."/>
            <person name="Tandeau De Marsac N."/>
            <person name="Huntemann M."/>
            <person name="Wei C.-L."/>
            <person name="Han J."/>
            <person name="Detter J.C."/>
            <person name="Han C."/>
            <person name="Tapia R."/>
            <person name="Chen A."/>
            <person name="Kyrpides N."/>
            <person name="Mavromatis K."/>
            <person name="Markowitz V."/>
            <person name="Szeto E."/>
            <person name="Ivanova N."/>
            <person name="Pagani I."/>
            <person name="Pati A."/>
            <person name="Goodwin L."/>
            <person name="Nordberg H.P."/>
            <person name="Cantor M.N."/>
            <person name="Hua S.X."/>
            <person name="Woyke T."/>
            <person name="Kerfeld C.A."/>
        </authorList>
    </citation>
    <scope>NUCLEOTIDE SEQUENCE [LARGE SCALE GENOMIC DNA]</scope>
    <source>
        <strain evidence="4">ATCC 27169 / PCC 6605</strain>
    </source>
</reference>
<evidence type="ECO:0000256" key="1">
    <source>
        <dbReference type="SAM" id="MobiDB-lite"/>
    </source>
</evidence>
<dbReference type="InterPro" id="IPR025569">
    <property type="entry name" value="DUF4335"/>
</dbReference>
<proteinExistence type="predicted"/>
<evidence type="ECO:0008006" key="5">
    <source>
        <dbReference type="Google" id="ProtNLM"/>
    </source>
</evidence>
<feature type="transmembrane region" description="Helical" evidence="2">
    <location>
        <begin position="317"/>
        <end position="338"/>
    </location>
</feature>
<feature type="compositionally biased region" description="Polar residues" evidence="1">
    <location>
        <begin position="594"/>
        <end position="605"/>
    </location>
</feature>
<dbReference type="HOGENOM" id="CLU_384369_0_0_3"/>
<dbReference type="STRING" id="1173020.Cha6605_5958"/>
<feature type="region of interest" description="Disordered" evidence="1">
    <location>
        <begin position="177"/>
        <end position="199"/>
    </location>
</feature>
<evidence type="ECO:0000256" key="2">
    <source>
        <dbReference type="SAM" id="Phobius"/>
    </source>
</evidence>
<protein>
    <recommendedName>
        <fullName evidence="5">DUF4335 domain-containing protein</fullName>
    </recommendedName>
</protein>
<feature type="region of interest" description="Disordered" evidence="1">
    <location>
        <begin position="353"/>
        <end position="540"/>
    </location>
</feature>
<organism evidence="3 4">
    <name type="scientific">Chamaesiphon minutus (strain ATCC 27169 / PCC 6605)</name>
    <dbReference type="NCBI Taxonomy" id="1173020"/>
    <lineage>
        <taxon>Bacteria</taxon>
        <taxon>Bacillati</taxon>
        <taxon>Cyanobacteriota</taxon>
        <taxon>Cyanophyceae</taxon>
        <taxon>Gomontiellales</taxon>
        <taxon>Chamaesiphonaceae</taxon>
        <taxon>Chamaesiphon</taxon>
    </lineage>
</organism>
<keyword evidence="4" id="KW-1185">Reference proteome</keyword>
<feature type="compositionally biased region" description="Low complexity" evidence="1">
    <location>
        <begin position="376"/>
        <end position="405"/>
    </location>
</feature>
<dbReference type="Proteomes" id="UP000010366">
    <property type="component" value="Chromosome"/>
</dbReference>
<feature type="compositionally biased region" description="Low complexity" evidence="1">
    <location>
        <begin position="476"/>
        <end position="504"/>
    </location>
</feature>
<sequence>MESNNLTTRTYTAPTCALIVSSKTEPRLNRQSGVPMDFVLHLEDPDRSETDRITLHGQSQQLARLHQVVNKYISELVAQFPLPGAKRIVAIEEPVPDSEERKAPTPEPVADTPSSARLNPNLDPRAARSGILKNLPGLLKDNTSAPPPAFTSDDRSIIDKLLGRKPKPDPASITRLIGSGDGRLTPNSGHQSATNQPYLTGVSNESVGGEVRQRSLDHQLHLGNLATPASGETIVLSAIQLFDLATVLDEYASEQMAVSSPAPSTAFDRVSIPVNGEQPIDLEAVVSRSRLPNLPHMSSGAESEPIYYRTRRTRSSWMSALPWAVGATIAMVGGLFILDPNFKPFQDIASMMKSPSLGGPTKSTPVKPGAGELAQTPTSGTTTTNTTGTLPTPWQQQPVQPPQVTNPIDSSTNAAQTPGKLGVAPLPDAIATQPGQTIDNPLGTPSSTTQQSTASILSGNGVAPNPLNATQPSSVATKPTTGTAKTTNPASKAKTPTKTTTASAQLPTEMTSPGKISVSNQPMAIPPLNAPASVNPPFKALPSTEVPNQIDPAMRTSAKRSATQAAKPTPNAVLTPSSSFEPFTPVPRNPNLIDPNQPNSATPDLQNPPVVPDKPLQSNAGGIEPEVPLLQESRRYFQGKWKAGNNQPNSLQYVVQVNGKSGVVRSIDPQGEAASAYLRETKFIKPGQKLVSPAAAGSSDQKIRVLFQPDGNVDTFIEP</sequence>
<gene>
    <name evidence="3" type="ORF">Cha6605_5958</name>
</gene>
<keyword evidence="2" id="KW-0812">Transmembrane</keyword>
<dbReference type="eggNOG" id="COG3266">
    <property type="taxonomic scope" value="Bacteria"/>
</dbReference>
<feature type="compositionally biased region" description="Low complexity" evidence="1">
    <location>
        <begin position="444"/>
        <end position="455"/>
    </location>
</feature>
<keyword evidence="2" id="KW-1133">Transmembrane helix</keyword>
<feature type="region of interest" description="Disordered" evidence="1">
    <location>
        <begin position="554"/>
        <end position="608"/>
    </location>
</feature>
<accession>K9URE1</accession>
<feature type="compositionally biased region" description="Polar residues" evidence="1">
    <location>
        <begin position="406"/>
        <end position="416"/>
    </location>
</feature>
<name>K9URE1_CHAP6</name>
<evidence type="ECO:0000313" key="3">
    <source>
        <dbReference type="EMBL" id="AFY96804.1"/>
    </source>
</evidence>
<feature type="region of interest" description="Disordered" evidence="1">
    <location>
        <begin position="94"/>
        <end position="123"/>
    </location>
</feature>
<dbReference type="KEGG" id="cmp:Cha6605_5958"/>